<feature type="transmembrane region" description="Helical" evidence="7">
    <location>
        <begin position="370"/>
        <end position="392"/>
    </location>
</feature>
<gene>
    <name evidence="8" type="ORF">AAW00_12910</name>
</gene>
<evidence type="ECO:0000256" key="1">
    <source>
        <dbReference type="ARBA" id="ARBA00004429"/>
    </source>
</evidence>
<feature type="transmembrane region" description="Helical" evidence="7">
    <location>
        <begin position="438"/>
        <end position="457"/>
    </location>
</feature>
<keyword evidence="9" id="KW-1185">Reference proteome</keyword>
<feature type="transmembrane region" description="Helical" evidence="7">
    <location>
        <begin position="329"/>
        <end position="350"/>
    </location>
</feature>
<keyword evidence="4 7" id="KW-0812">Transmembrane</keyword>
<dbReference type="Pfam" id="PF01554">
    <property type="entry name" value="MatE"/>
    <property type="match status" value="2"/>
</dbReference>
<feature type="transmembrane region" description="Helical" evidence="7">
    <location>
        <begin position="59"/>
        <end position="82"/>
    </location>
</feature>
<evidence type="ECO:0000256" key="3">
    <source>
        <dbReference type="ARBA" id="ARBA00022475"/>
    </source>
</evidence>
<feature type="transmembrane region" description="Helical" evidence="7">
    <location>
        <begin position="268"/>
        <end position="290"/>
    </location>
</feature>
<evidence type="ECO:0000256" key="4">
    <source>
        <dbReference type="ARBA" id="ARBA00022692"/>
    </source>
</evidence>
<feature type="transmembrane region" description="Helical" evidence="7">
    <location>
        <begin position="399"/>
        <end position="418"/>
    </location>
</feature>
<dbReference type="Proteomes" id="UP000053464">
    <property type="component" value="Unassembled WGS sequence"/>
</dbReference>
<accession>A0A0G9MP32</accession>
<dbReference type="GO" id="GO:0005886">
    <property type="term" value="C:plasma membrane"/>
    <property type="evidence" value="ECO:0007669"/>
    <property type="project" value="UniProtKB-SubCell"/>
</dbReference>
<comment type="caution">
    <text evidence="8">The sequence shown here is derived from an EMBL/GenBank/DDBJ whole genome shotgun (WGS) entry which is preliminary data.</text>
</comment>
<evidence type="ECO:0000313" key="9">
    <source>
        <dbReference type="Proteomes" id="UP000053464"/>
    </source>
</evidence>
<dbReference type="InterPro" id="IPR048279">
    <property type="entry name" value="MdtK-like"/>
</dbReference>
<evidence type="ECO:0000256" key="2">
    <source>
        <dbReference type="ARBA" id="ARBA00022448"/>
    </source>
</evidence>
<keyword evidence="6 7" id="KW-0472">Membrane</keyword>
<name>A0A0G9MP32_9SPHN</name>
<proteinExistence type="predicted"/>
<dbReference type="STRING" id="1581420.AAW00_12910"/>
<feature type="transmembrane region" description="Helical" evidence="7">
    <location>
        <begin position="296"/>
        <end position="317"/>
    </location>
</feature>
<protein>
    <submittedName>
        <fullName evidence="8">Sodium transporter</fullName>
    </submittedName>
</protein>
<dbReference type="PANTHER" id="PTHR43549:SF3">
    <property type="entry name" value="MULTIDRUG RESISTANCE PROTEIN YPNP-RELATED"/>
    <property type="match status" value="1"/>
</dbReference>
<comment type="subcellular location">
    <subcellularLocation>
        <location evidence="1">Cell inner membrane</location>
        <topology evidence="1">Multi-pass membrane protein</topology>
    </subcellularLocation>
</comment>
<dbReference type="GO" id="GO:0015297">
    <property type="term" value="F:antiporter activity"/>
    <property type="evidence" value="ECO:0007669"/>
    <property type="project" value="InterPro"/>
</dbReference>
<dbReference type="PATRIC" id="fig|1581420.6.peg.2637"/>
<dbReference type="InterPro" id="IPR002528">
    <property type="entry name" value="MATE_fam"/>
</dbReference>
<feature type="transmembrane region" description="Helical" evidence="7">
    <location>
        <begin position="103"/>
        <end position="125"/>
    </location>
</feature>
<evidence type="ECO:0000313" key="8">
    <source>
        <dbReference type="EMBL" id="KLE32349.1"/>
    </source>
</evidence>
<feature type="transmembrane region" description="Helical" evidence="7">
    <location>
        <begin position="205"/>
        <end position="228"/>
    </location>
</feature>
<dbReference type="PIRSF" id="PIRSF006603">
    <property type="entry name" value="DinF"/>
    <property type="match status" value="1"/>
</dbReference>
<dbReference type="OrthoDB" id="9806302at2"/>
<evidence type="ECO:0000256" key="5">
    <source>
        <dbReference type="ARBA" id="ARBA00022989"/>
    </source>
</evidence>
<dbReference type="NCBIfam" id="TIGR00797">
    <property type="entry name" value="matE"/>
    <property type="match status" value="1"/>
</dbReference>
<keyword evidence="3" id="KW-1003">Cell membrane</keyword>
<reference evidence="8 9" key="1">
    <citation type="submission" date="2015-04" db="EMBL/GenBank/DDBJ databases">
        <title>The draft genome sequence of Erythrobacter luteus KA37.</title>
        <authorList>
            <person name="Zhuang L."/>
            <person name="Liu Y."/>
            <person name="Shao Z."/>
        </authorList>
    </citation>
    <scope>NUCLEOTIDE SEQUENCE [LARGE SCALE GENOMIC DNA]</scope>
    <source>
        <strain evidence="8 9">KA37</strain>
    </source>
</reference>
<dbReference type="RefSeq" id="WP_047004862.1">
    <property type="nucleotide sequence ID" value="NZ_LBHB01000004.1"/>
</dbReference>
<feature type="transmembrane region" description="Helical" evidence="7">
    <location>
        <begin position="179"/>
        <end position="199"/>
    </location>
</feature>
<keyword evidence="2" id="KW-0813">Transport</keyword>
<dbReference type="GO" id="GO:0042910">
    <property type="term" value="F:xenobiotic transmembrane transporter activity"/>
    <property type="evidence" value="ECO:0007669"/>
    <property type="project" value="InterPro"/>
</dbReference>
<feature type="transmembrane region" description="Helical" evidence="7">
    <location>
        <begin position="145"/>
        <end position="167"/>
    </location>
</feature>
<evidence type="ECO:0000256" key="7">
    <source>
        <dbReference type="SAM" id="Phobius"/>
    </source>
</evidence>
<feature type="transmembrane region" description="Helical" evidence="7">
    <location>
        <begin position="32"/>
        <end position="53"/>
    </location>
</feature>
<dbReference type="InterPro" id="IPR052031">
    <property type="entry name" value="Membrane_Transporter-Flippase"/>
</dbReference>
<organism evidence="8 9">
    <name type="scientific">Aurantiacibacter luteus</name>
    <dbReference type="NCBI Taxonomy" id="1581420"/>
    <lineage>
        <taxon>Bacteria</taxon>
        <taxon>Pseudomonadati</taxon>
        <taxon>Pseudomonadota</taxon>
        <taxon>Alphaproteobacteria</taxon>
        <taxon>Sphingomonadales</taxon>
        <taxon>Erythrobacteraceae</taxon>
        <taxon>Aurantiacibacter</taxon>
    </lineage>
</organism>
<sequence length="465" mass="48070">MAETHHDQSKPDSDSAKLVHGSIAGHIFRQTYPVVFGVAAIMSIGIIDAYFVGNLGPDNLAAISFIFPVTTALSSLGVGVIAGTSSVVSRALGKGDDEAAAEAANVAVLLSFVIGVAIAAALYFGRTQLFELMQAEEAQLGLIDAYMVPFALAFPLLLLVMGFNGVLRGQGAAKRSTAILISFAAANWVLDPILINGAFGFEGLGIVGASYATVAGWALGCAVGFWLMQTGQLPFHPRHLARCDWRASVTALARVAGPASFSNAINPIGLSVLTAMIAAEGASAVAGFGIGGRLQTFAVVPLLALSSSIGAIVGQNWGAEEMGRVRRALMISFGFCVVYGLAAAAVLFVGRDWFSSRFSDDAAAVQASVRYLQIAVWGYAAYGLLIVANGVFNAIDRAGVALALSVARVLLVMVPFAWVLRGSWGADAIYAAELASNLAGAAASLLVCAMAVGLFGMKRRAEAAT</sequence>
<dbReference type="EMBL" id="LBHB01000004">
    <property type="protein sequence ID" value="KLE32349.1"/>
    <property type="molecule type" value="Genomic_DNA"/>
</dbReference>
<evidence type="ECO:0000256" key="6">
    <source>
        <dbReference type="ARBA" id="ARBA00023136"/>
    </source>
</evidence>
<dbReference type="PANTHER" id="PTHR43549">
    <property type="entry name" value="MULTIDRUG RESISTANCE PROTEIN YPNP-RELATED"/>
    <property type="match status" value="1"/>
</dbReference>
<keyword evidence="5 7" id="KW-1133">Transmembrane helix</keyword>
<dbReference type="AlphaFoldDB" id="A0A0G9MP32"/>